<reference evidence="4" key="1">
    <citation type="submission" date="2019-07" db="EMBL/GenBank/DDBJ databases">
        <authorList>
            <person name="Dittberner H."/>
        </authorList>
    </citation>
    <scope>NUCLEOTIDE SEQUENCE [LARGE SCALE GENOMIC DNA]</scope>
</reference>
<dbReference type="GO" id="GO:0045927">
    <property type="term" value="P:positive regulation of growth"/>
    <property type="evidence" value="ECO:0007669"/>
    <property type="project" value="InterPro"/>
</dbReference>
<evidence type="ECO:0000256" key="1">
    <source>
        <dbReference type="SAM" id="MobiDB-lite"/>
    </source>
</evidence>
<gene>
    <name evidence="4" type="ORF">ANE_LOCUS24199</name>
</gene>
<dbReference type="Proteomes" id="UP000489600">
    <property type="component" value="Unassembled WGS sequence"/>
</dbReference>
<dbReference type="EMBL" id="CABITT030000008">
    <property type="protein sequence ID" value="VVB13755.1"/>
    <property type="molecule type" value="Genomic_DNA"/>
</dbReference>
<keyword evidence="5" id="KW-1185">Reference proteome</keyword>
<organism evidence="4 5">
    <name type="scientific">Arabis nemorensis</name>
    <dbReference type="NCBI Taxonomy" id="586526"/>
    <lineage>
        <taxon>Eukaryota</taxon>
        <taxon>Viridiplantae</taxon>
        <taxon>Streptophyta</taxon>
        <taxon>Embryophyta</taxon>
        <taxon>Tracheophyta</taxon>
        <taxon>Spermatophyta</taxon>
        <taxon>Magnoliopsida</taxon>
        <taxon>eudicotyledons</taxon>
        <taxon>Gunneridae</taxon>
        <taxon>Pentapetalae</taxon>
        <taxon>rosids</taxon>
        <taxon>malvids</taxon>
        <taxon>Brassicales</taxon>
        <taxon>Brassicaceae</taxon>
        <taxon>Arabideae</taxon>
        <taxon>Arabis</taxon>
    </lineage>
</organism>
<protein>
    <recommendedName>
        <fullName evidence="6">DUF668 domain-containing protein</fullName>
    </recommendedName>
</protein>
<dbReference type="OrthoDB" id="2020544at2759"/>
<feature type="compositionally biased region" description="Polar residues" evidence="1">
    <location>
        <begin position="527"/>
        <end position="544"/>
    </location>
</feature>
<evidence type="ECO:0000313" key="4">
    <source>
        <dbReference type="EMBL" id="VVB13755.1"/>
    </source>
</evidence>
<accession>A0A565CJC5</accession>
<dbReference type="AlphaFoldDB" id="A0A565CJC5"/>
<evidence type="ECO:0000259" key="3">
    <source>
        <dbReference type="Pfam" id="PF11961"/>
    </source>
</evidence>
<name>A0A565CJC5_9BRAS</name>
<evidence type="ECO:0000259" key="2">
    <source>
        <dbReference type="Pfam" id="PF05003"/>
    </source>
</evidence>
<evidence type="ECO:0000313" key="5">
    <source>
        <dbReference type="Proteomes" id="UP000489600"/>
    </source>
</evidence>
<sequence length="650" mass="72737">MGSFCSKSLGINFGSEYSGSSVADDGREPDFGYTQPPGQTSLIGPGMRQCMVKDVQEQNQLKDVFSFREREVEDNFYDGIPRLPMVPSQKLRSAKSTQNAVSKVTEASVLLGKAGLGKAKDVLDTLGSSMTDLSSGGFTSGVATKGNELGILAFEVANTIVKSSNLIESLSKRNIKHLKETVLYSEGVQNLVSNDFVELLRLVAADKRQELQVFSGEVVRFGNRSKDIQWHNLQRYFDRISKELTPQRQLKEDAVFVVEQLMVLVQYTAELYQELQVLDRLEKDYEHRRREEENSATSGKGEGLAILKTELKSQRKIVKSLKKKSLWSRGFEEVMEKLVDIVHFLLLEIHSIFDGADDQPSKKGAADYDKRLGPAGLALHYANMIMQIDTLVARASSITSNARDSLYQSLPPGIKLALRSKIKSFNVDKELSVTQIKDEMERTLHWLVPVAANTTKAHHGFGWVGEWANTGTDFTSKPSGGDILRIETLYHASKEKTEIYILGQIIWLQHLVTKAKSDARVAPRLSSIKSPENTTNKQLMSEPSSGVPLVTDEEQKMLQEASKRKKTPCVSKSQDFDTEYSRARKCDPLSKSSEYFRGVRRSKSAAVKRFPSGFPLLDFVIDKEKVLDVIDRVDVPRDYKALLKEGSLSF</sequence>
<comment type="caution">
    <text evidence="4">The sequence shown here is derived from an EMBL/GenBank/DDBJ whole genome shotgun (WGS) entry which is preliminary data.</text>
</comment>
<dbReference type="InterPro" id="IPR045021">
    <property type="entry name" value="PSI1/2/3"/>
</dbReference>
<feature type="region of interest" description="Disordered" evidence="1">
    <location>
        <begin position="18"/>
        <end position="40"/>
    </location>
</feature>
<dbReference type="Pfam" id="PF11961">
    <property type="entry name" value="DUF3475"/>
    <property type="match status" value="1"/>
</dbReference>
<feature type="region of interest" description="Disordered" evidence="1">
    <location>
        <begin position="526"/>
        <end position="546"/>
    </location>
</feature>
<dbReference type="Pfam" id="PF05003">
    <property type="entry name" value="DUF668"/>
    <property type="match status" value="1"/>
</dbReference>
<dbReference type="PANTHER" id="PTHR31730">
    <property type="entry name" value="OS01G0873900 PROTEIN"/>
    <property type="match status" value="1"/>
</dbReference>
<evidence type="ECO:0008006" key="6">
    <source>
        <dbReference type="Google" id="ProtNLM"/>
    </source>
</evidence>
<proteinExistence type="predicted"/>
<feature type="domain" description="DUF3475" evidence="3">
    <location>
        <begin position="151"/>
        <end position="207"/>
    </location>
</feature>
<dbReference type="InterPro" id="IPR021864">
    <property type="entry name" value="DUF3475"/>
</dbReference>
<dbReference type="PANTHER" id="PTHR31730:SF2">
    <property type="entry name" value="PROTEIN PSK SIMULATOR 3"/>
    <property type="match status" value="1"/>
</dbReference>
<feature type="domain" description="DUF668" evidence="2">
    <location>
        <begin position="371"/>
        <end position="456"/>
    </location>
</feature>
<dbReference type="InterPro" id="IPR007700">
    <property type="entry name" value="DUF668"/>
</dbReference>